<evidence type="ECO:0000313" key="2">
    <source>
        <dbReference type="Proteomes" id="UP001606134"/>
    </source>
</evidence>
<organism evidence="1 2">
    <name type="scientific">Pelomonas candidula</name>
    <dbReference type="NCBI Taxonomy" id="3299025"/>
    <lineage>
        <taxon>Bacteria</taxon>
        <taxon>Pseudomonadati</taxon>
        <taxon>Pseudomonadota</taxon>
        <taxon>Betaproteobacteria</taxon>
        <taxon>Burkholderiales</taxon>
        <taxon>Sphaerotilaceae</taxon>
        <taxon>Roseateles</taxon>
    </lineage>
</organism>
<name>A0ABW7HA73_9BURK</name>
<gene>
    <name evidence="1" type="ORF">ACG04R_08120</name>
</gene>
<reference evidence="1 2" key="1">
    <citation type="submission" date="2024-08" db="EMBL/GenBank/DDBJ databases">
        <authorList>
            <person name="Lu H."/>
        </authorList>
    </citation>
    <scope>NUCLEOTIDE SEQUENCE [LARGE SCALE GENOMIC DNA]</scope>
    <source>
        <strain evidence="1 2">BYS78W</strain>
    </source>
</reference>
<accession>A0ABW7HA73</accession>
<dbReference type="Proteomes" id="UP001606134">
    <property type="component" value="Unassembled WGS sequence"/>
</dbReference>
<comment type="caution">
    <text evidence="1">The sequence shown here is derived from an EMBL/GenBank/DDBJ whole genome shotgun (WGS) entry which is preliminary data.</text>
</comment>
<protein>
    <submittedName>
        <fullName evidence="1">Uncharacterized protein</fullName>
    </submittedName>
</protein>
<evidence type="ECO:0000313" key="1">
    <source>
        <dbReference type="EMBL" id="MFG6486631.1"/>
    </source>
</evidence>
<keyword evidence="2" id="KW-1185">Reference proteome</keyword>
<sequence>MTVSAAGARVAASQDTAKIATGIVHASADVNGDGTVSDQEQQTEDAQVALKKAMLEGGPNLEQALQTYETIAALADVQR</sequence>
<proteinExistence type="predicted"/>
<dbReference type="EMBL" id="JBIGIC010000003">
    <property type="protein sequence ID" value="MFG6486631.1"/>
    <property type="molecule type" value="Genomic_DNA"/>
</dbReference>